<dbReference type="Pfam" id="PF05635">
    <property type="entry name" value="23S_rRNA_IVP"/>
    <property type="match status" value="1"/>
</dbReference>
<evidence type="ECO:0000313" key="3">
    <source>
        <dbReference type="Proteomes" id="UP000178264"/>
    </source>
</evidence>
<dbReference type="SUPFAM" id="SSF158446">
    <property type="entry name" value="IVS-encoded protein-like"/>
    <property type="match status" value="1"/>
</dbReference>
<feature type="compositionally biased region" description="Basic and acidic residues" evidence="1">
    <location>
        <begin position="183"/>
        <end position="199"/>
    </location>
</feature>
<dbReference type="EMBL" id="MGER01000061">
    <property type="protein sequence ID" value="OGL87745.1"/>
    <property type="molecule type" value="Genomic_DNA"/>
</dbReference>
<reference evidence="2 3" key="1">
    <citation type="journal article" date="2016" name="Nat. Commun.">
        <title>Thousands of microbial genomes shed light on interconnected biogeochemical processes in an aquifer system.</title>
        <authorList>
            <person name="Anantharaman K."/>
            <person name="Brown C.T."/>
            <person name="Hug L.A."/>
            <person name="Sharon I."/>
            <person name="Castelle C.J."/>
            <person name="Probst A.J."/>
            <person name="Thomas B.C."/>
            <person name="Singh A."/>
            <person name="Wilkins M.J."/>
            <person name="Karaoz U."/>
            <person name="Brodie E.L."/>
            <person name="Williams K.H."/>
            <person name="Hubbard S.S."/>
            <person name="Banfield J.F."/>
        </authorList>
    </citation>
    <scope>NUCLEOTIDE SEQUENCE [LARGE SCALE GENOMIC DNA]</scope>
</reference>
<dbReference type="InterPro" id="IPR036583">
    <property type="entry name" value="23S_rRNA_IVS_sf"/>
</dbReference>
<dbReference type="AlphaFoldDB" id="A0A1F7VBB8"/>
<dbReference type="InterPro" id="IPR012657">
    <property type="entry name" value="23S_rRNA-intervening_sequence"/>
</dbReference>
<dbReference type="Gene3D" id="1.20.1440.60">
    <property type="entry name" value="23S rRNA-intervening sequence"/>
    <property type="match status" value="1"/>
</dbReference>
<proteinExistence type="predicted"/>
<evidence type="ECO:0000256" key="1">
    <source>
        <dbReference type="SAM" id="MobiDB-lite"/>
    </source>
</evidence>
<sequence>MSSVKEFIAQFDDHNPDWSQAPEGFPHCDLAGLSSSEVGTFLRTKTVWELSRPERPPQRSRVWQDPEGYRYLVQWSNTVLLRYLVRLETDALPKSEYRRKAQVDDAARSTVRNIEEGYKRATTREYLDFIGYSQGSLEEVRGDVRELTEDGLLASRPESSLGKIGIDLGELHRALQGSKGQHRTAEATDGAKGDYRGIEEDREGSGAQKRTGSGRTVRCFEKDFSYRPLTILYPPLTKITANDLSYEIFFELINKTDWLLRKLVASLEKKLDGEQKWYQIEQARIRDKFRKK</sequence>
<accession>A0A1F7VBB8</accession>
<name>A0A1F7VBB8_9BACT</name>
<feature type="region of interest" description="Disordered" evidence="1">
    <location>
        <begin position="176"/>
        <end position="214"/>
    </location>
</feature>
<gene>
    <name evidence="2" type="ORF">A3I42_02615</name>
</gene>
<evidence type="ECO:0000313" key="2">
    <source>
        <dbReference type="EMBL" id="OGL87745.1"/>
    </source>
</evidence>
<dbReference type="Proteomes" id="UP000178264">
    <property type="component" value="Unassembled WGS sequence"/>
</dbReference>
<organism evidence="2 3">
    <name type="scientific">Candidatus Uhrbacteria bacterium RIFCSPLOWO2_02_FULL_49_11</name>
    <dbReference type="NCBI Taxonomy" id="1802409"/>
    <lineage>
        <taxon>Bacteria</taxon>
        <taxon>Candidatus Uhriibacteriota</taxon>
    </lineage>
</organism>
<dbReference type="NCBIfam" id="TIGR02436">
    <property type="entry name" value="four helix bundle protein"/>
    <property type="match status" value="1"/>
</dbReference>
<evidence type="ECO:0008006" key="4">
    <source>
        <dbReference type="Google" id="ProtNLM"/>
    </source>
</evidence>
<protein>
    <recommendedName>
        <fullName evidence="4">Four helix bundle protein</fullName>
    </recommendedName>
</protein>
<comment type="caution">
    <text evidence="2">The sequence shown here is derived from an EMBL/GenBank/DDBJ whole genome shotgun (WGS) entry which is preliminary data.</text>
</comment>